<organism evidence="2 3">
    <name type="scientific">Ktedonobacter racemifer DSM 44963</name>
    <dbReference type="NCBI Taxonomy" id="485913"/>
    <lineage>
        <taxon>Bacteria</taxon>
        <taxon>Bacillati</taxon>
        <taxon>Chloroflexota</taxon>
        <taxon>Ktedonobacteria</taxon>
        <taxon>Ktedonobacterales</taxon>
        <taxon>Ktedonobacteraceae</taxon>
        <taxon>Ktedonobacter</taxon>
    </lineage>
</organism>
<dbReference type="PANTHER" id="PTHR32487">
    <property type="entry name" value="3-OXO-DELTA(4,5)-STEROID 5-BETA-REDUCTASE"/>
    <property type="match status" value="1"/>
</dbReference>
<dbReference type="CDD" id="cd08948">
    <property type="entry name" value="5beta-POR_like_SDR_a"/>
    <property type="match status" value="1"/>
</dbReference>
<keyword evidence="3" id="KW-1185">Reference proteome</keyword>
<dbReference type="AlphaFoldDB" id="D6TWH9"/>
<dbReference type="STRING" id="485913.Krac_5633"/>
<dbReference type="InParanoid" id="D6TWH9"/>
<proteinExistence type="predicted"/>
<dbReference type="RefSeq" id="WP_007916211.1">
    <property type="nucleotide sequence ID" value="NZ_ADVG01000003.1"/>
</dbReference>
<dbReference type="InterPro" id="IPR036291">
    <property type="entry name" value="NAD(P)-bd_dom_sf"/>
</dbReference>
<dbReference type="Gene3D" id="3.40.50.720">
    <property type="entry name" value="NAD(P)-binding Rossmann-like Domain"/>
    <property type="match status" value="1"/>
</dbReference>
<dbReference type="InterPro" id="IPR055222">
    <property type="entry name" value="PRISE-like_Rossmann-fold"/>
</dbReference>
<sequence length="363" mass="39998">MQPSSQNTPSVQRSHSATLLVGGDLGVVGRAVVEHFEANPAWEVLAISRRTPDYPTQARFLSLDLANRAQCQQVLTEARGVTHVVFAALAPASTPSAEVSINLAMLTNLIESLEENGAPLERALLVQGAKVYGAHLGPYRTPAKESDSRHLPPNFYYDQEDYVREHGAARGWNWTAVRPSGMCGLSIGSPMNLALTLGIYGSLCHELHVPLRFPGTNAGYTHLQELTDAGLLARAIAWALTEECCAGEAFNITNGDLIRWQNLWPALATFFGTSLEAPLPLPLATFMADKDETWSTMVGKYKLHPYRLSEMAGFEFTDFLFRLDYDVISDTRKARRSGFQECLDSQNALLELLQCLRAKHIIP</sequence>
<evidence type="ECO:0000313" key="2">
    <source>
        <dbReference type="EMBL" id="EFH84562.1"/>
    </source>
</evidence>
<accession>D6TWH9</accession>
<comment type="caution">
    <text evidence="2">The sequence shown here is derived from an EMBL/GenBank/DDBJ whole genome shotgun (WGS) entry which is preliminary data.</text>
</comment>
<evidence type="ECO:0000259" key="1">
    <source>
        <dbReference type="Pfam" id="PF22917"/>
    </source>
</evidence>
<feature type="domain" description="PRISE-like Rossmann-fold" evidence="1">
    <location>
        <begin position="75"/>
        <end position="363"/>
    </location>
</feature>
<dbReference type="EMBL" id="ADVG01000003">
    <property type="protein sequence ID" value="EFH84562.1"/>
    <property type="molecule type" value="Genomic_DNA"/>
</dbReference>
<dbReference type="PANTHER" id="PTHR32487:SF0">
    <property type="entry name" value="3-OXO-DELTA(4,5)-STEROID 5-BETA-REDUCTASE"/>
    <property type="match status" value="1"/>
</dbReference>
<name>D6TWH9_KTERA</name>
<reference evidence="2 3" key="1">
    <citation type="journal article" date="2011" name="Stand. Genomic Sci.">
        <title>Non-contiguous finished genome sequence and contextual data of the filamentous soil bacterium Ktedonobacter racemifer type strain (SOSP1-21).</title>
        <authorList>
            <person name="Chang Y.J."/>
            <person name="Land M."/>
            <person name="Hauser L."/>
            <person name="Chertkov O."/>
            <person name="Del Rio T.G."/>
            <person name="Nolan M."/>
            <person name="Copeland A."/>
            <person name="Tice H."/>
            <person name="Cheng J.F."/>
            <person name="Lucas S."/>
            <person name="Han C."/>
            <person name="Goodwin L."/>
            <person name="Pitluck S."/>
            <person name="Ivanova N."/>
            <person name="Ovchinikova G."/>
            <person name="Pati A."/>
            <person name="Chen A."/>
            <person name="Palaniappan K."/>
            <person name="Mavromatis K."/>
            <person name="Liolios K."/>
            <person name="Brettin T."/>
            <person name="Fiebig A."/>
            <person name="Rohde M."/>
            <person name="Abt B."/>
            <person name="Goker M."/>
            <person name="Detter J.C."/>
            <person name="Woyke T."/>
            <person name="Bristow J."/>
            <person name="Eisen J.A."/>
            <person name="Markowitz V."/>
            <person name="Hugenholtz P."/>
            <person name="Kyrpides N.C."/>
            <person name="Klenk H.P."/>
            <person name="Lapidus A."/>
        </authorList>
    </citation>
    <scope>NUCLEOTIDE SEQUENCE [LARGE SCALE GENOMIC DNA]</scope>
    <source>
        <strain evidence="3">DSM 44963</strain>
    </source>
</reference>
<gene>
    <name evidence="2" type="ORF">Krac_5633</name>
</gene>
<dbReference type="Proteomes" id="UP000004508">
    <property type="component" value="Unassembled WGS sequence"/>
</dbReference>
<protein>
    <submittedName>
        <fullName evidence="2">NAD-dependent epimerase/dehydratase</fullName>
    </submittedName>
</protein>
<dbReference type="Pfam" id="PF22917">
    <property type="entry name" value="PRISE"/>
    <property type="match status" value="1"/>
</dbReference>
<dbReference type="SUPFAM" id="SSF51735">
    <property type="entry name" value="NAD(P)-binding Rossmann-fold domains"/>
    <property type="match status" value="1"/>
</dbReference>
<evidence type="ECO:0000313" key="3">
    <source>
        <dbReference type="Proteomes" id="UP000004508"/>
    </source>
</evidence>
<dbReference type="OrthoDB" id="4392084at2"/>
<dbReference type="eggNOG" id="COG0702">
    <property type="taxonomic scope" value="Bacteria"/>
</dbReference>